<accession>A0A1H3W4I0</accession>
<evidence type="ECO:0000256" key="3">
    <source>
        <dbReference type="ARBA" id="ARBA00022833"/>
    </source>
</evidence>
<keyword evidence="9" id="KW-1185">Reference proteome</keyword>
<keyword evidence="3 7" id="KW-0862">Zinc</keyword>
<keyword evidence="5" id="KW-0238">DNA-binding</keyword>
<evidence type="ECO:0000256" key="1">
    <source>
        <dbReference type="ARBA" id="ARBA00007957"/>
    </source>
</evidence>
<comment type="similarity">
    <text evidence="1">Belongs to the Fur family.</text>
</comment>
<dbReference type="InterPro" id="IPR002481">
    <property type="entry name" value="FUR"/>
</dbReference>
<dbReference type="GO" id="GO:0045892">
    <property type="term" value="P:negative regulation of DNA-templated transcription"/>
    <property type="evidence" value="ECO:0007669"/>
    <property type="project" value="TreeGrafter"/>
</dbReference>
<evidence type="ECO:0000256" key="5">
    <source>
        <dbReference type="ARBA" id="ARBA00023125"/>
    </source>
</evidence>
<dbReference type="PANTHER" id="PTHR33202:SF6">
    <property type="entry name" value="ZINC UPTAKE REGULATION PROTEIN"/>
    <property type="match status" value="1"/>
</dbReference>
<feature type="binding site" evidence="7">
    <location>
        <position position="124"/>
    </location>
    <ligand>
        <name>Zn(2+)</name>
        <dbReference type="ChEBI" id="CHEBI:29105"/>
    </ligand>
</feature>
<dbReference type="Proteomes" id="UP000198703">
    <property type="component" value="Unassembled WGS sequence"/>
</dbReference>
<dbReference type="Gene3D" id="3.30.1490.190">
    <property type="match status" value="1"/>
</dbReference>
<evidence type="ECO:0000256" key="7">
    <source>
        <dbReference type="PIRSR" id="PIRSR602481-1"/>
    </source>
</evidence>
<organism evidence="8 9">
    <name type="scientific">Rubrimonas cliftonensis</name>
    <dbReference type="NCBI Taxonomy" id="89524"/>
    <lineage>
        <taxon>Bacteria</taxon>
        <taxon>Pseudomonadati</taxon>
        <taxon>Pseudomonadota</taxon>
        <taxon>Alphaproteobacteria</taxon>
        <taxon>Rhodobacterales</taxon>
        <taxon>Paracoccaceae</taxon>
        <taxon>Rubrimonas</taxon>
    </lineage>
</organism>
<dbReference type="InterPro" id="IPR043135">
    <property type="entry name" value="Fur_C"/>
</dbReference>
<evidence type="ECO:0000256" key="2">
    <source>
        <dbReference type="ARBA" id="ARBA00022491"/>
    </source>
</evidence>
<dbReference type="InterPro" id="IPR036390">
    <property type="entry name" value="WH_DNA-bd_sf"/>
</dbReference>
<evidence type="ECO:0000256" key="6">
    <source>
        <dbReference type="ARBA" id="ARBA00023163"/>
    </source>
</evidence>
<evidence type="ECO:0000313" key="9">
    <source>
        <dbReference type="Proteomes" id="UP000198703"/>
    </source>
</evidence>
<reference evidence="8 9" key="1">
    <citation type="submission" date="2016-10" db="EMBL/GenBank/DDBJ databases">
        <authorList>
            <person name="de Groot N.N."/>
        </authorList>
    </citation>
    <scope>NUCLEOTIDE SEQUENCE [LARGE SCALE GENOMIC DNA]</scope>
    <source>
        <strain evidence="8 9">DSM 15345</strain>
    </source>
</reference>
<keyword evidence="2" id="KW-0678">Repressor</keyword>
<comment type="cofactor">
    <cofactor evidence="7">
        <name>Zn(2+)</name>
        <dbReference type="ChEBI" id="CHEBI:29105"/>
    </cofactor>
    <text evidence="7">Binds 1 zinc ion per subunit.</text>
</comment>
<dbReference type="GO" id="GO:0003700">
    <property type="term" value="F:DNA-binding transcription factor activity"/>
    <property type="evidence" value="ECO:0007669"/>
    <property type="project" value="InterPro"/>
</dbReference>
<keyword evidence="7" id="KW-0479">Metal-binding</keyword>
<dbReference type="GO" id="GO:1900376">
    <property type="term" value="P:regulation of secondary metabolite biosynthetic process"/>
    <property type="evidence" value="ECO:0007669"/>
    <property type="project" value="TreeGrafter"/>
</dbReference>
<dbReference type="GO" id="GO:0005829">
    <property type="term" value="C:cytosol"/>
    <property type="evidence" value="ECO:0007669"/>
    <property type="project" value="TreeGrafter"/>
</dbReference>
<dbReference type="GO" id="GO:0008270">
    <property type="term" value="F:zinc ion binding"/>
    <property type="evidence" value="ECO:0007669"/>
    <property type="project" value="TreeGrafter"/>
</dbReference>
<dbReference type="Gene3D" id="1.10.10.10">
    <property type="entry name" value="Winged helix-like DNA-binding domain superfamily/Winged helix DNA-binding domain"/>
    <property type="match status" value="1"/>
</dbReference>
<dbReference type="AlphaFoldDB" id="A0A1H3W4I0"/>
<dbReference type="InterPro" id="IPR036388">
    <property type="entry name" value="WH-like_DNA-bd_sf"/>
</dbReference>
<evidence type="ECO:0000313" key="8">
    <source>
        <dbReference type="EMBL" id="SDZ81252.1"/>
    </source>
</evidence>
<dbReference type="OrthoDB" id="9801127at2"/>
<dbReference type="Pfam" id="PF01475">
    <property type="entry name" value="FUR"/>
    <property type="match status" value="1"/>
</dbReference>
<gene>
    <name evidence="8" type="ORF">SAMN05444370_101477</name>
</gene>
<sequence length="173" mass="17711">MAKRSDTGEAPPLGFVEHDHGACRAAALAHARAVCVERGLKLTETRAAVLDILLESHAALGAYEVLRRLGAARGSAPQPPIAYRALDFLVANGLAHRIERLNAYVACARPGADHAGAFMICNGCGAVAEIPGEAAAKGLSRSADALGFDIARAVVEAEGSCPACRAASPESGS</sequence>
<dbReference type="SUPFAM" id="SSF46785">
    <property type="entry name" value="Winged helix' DNA-binding domain"/>
    <property type="match status" value="1"/>
</dbReference>
<keyword evidence="4" id="KW-0805">Transcription regulation</keyword>
<dbReference type="PANTHER" id="PTHR33202">
    <property type="entry name" value="ZINC UPTAKE REGULATION PROTEIN"/>
    <property type="match status" value="1"/>
</dbReference>
<protein>
    <submittedName>
        <fullName evidence="8">Fur family transcriptional regulator, zinc uptake regulator</fullName>
    </submittedName>
</protein>
<name>A0A1H3W4I0_9RHOB</name>
<proteinExistence type="inferred from homology"/>
<dbReference type="RefSeq" id="WP_093247980.1">
    <property type="nucleotide sequence ID" value="NZ_FNQM01000001.1"/>
</dbReference>
<dbReference type="GO" id="GO:0000976">
    <property type="term" value="F:transcription cis-regulatory region binding"/>
    <property type="evidence" value="ECO:0007669"/>
    <property type="project" value="TreeGrafter"/>
</dbReference>
<keyword evidence="6" id="KW-0804">Transcription</keyword>
<feature type="binding site" evidence="7">
    <location>
        <position position="121"/>
    </location>
    <ligand>
        <name>Zn(2+)</name>
        <dbReference type="ChEBI" id="CHEBI:29105"/>
    </ligand>
</feature>
<evidence type="ECO:0000256" key="4">
    <source>
        <dbReference type="ARBA" id="ARBA00023015"/>
    </source>
</evidence>
<dbReference type="EMBL" id="FNQM01000001">
    <property type="protein sequence ID" value="SDZ81252.1"/>
    <property type="molecule type" value="Genomic_DNA"/>
</dbReference>
<feature type="binding site" evidence="7">
    <location>
        <position position="161"/>
    </location>
    <ligand>
        <name>Zn(2+)</name>
        <dbReference type="ChEBI" id="CHEBI:29105"/>
    </ligand>
</feature>
<dbReference type="STRING" id="89524.SAMN05444370_101477"/>
<feature type="binding site" evidence="7">
    <location>
        <position position="164"/>
    </location>
    <ligand>
        <name>Zn(2+)</name>
        <dbReference type="ChEBI" id="CHEBI:29105"/>
    </ligand>
</feature>